<evidence type="ECO:0000313" key="14">
    <source>
        <dbReference type="EMBL" id="PAB56171.1"/>
    </source>
</evidence>
<evidence type="ECO:0000259" key="13">
    <source>
        <dbReference type="PROSITE" id="PS51384"/>
    </source>
</evidence>
<dbReference type="OrthoDB" id="9789468at2"/>
<dbReference type="GO" id="GO:0046872">
    <property type="term" value="F:metal ion binding"/>
    <property type="evidence" value="ECO:0007669"/>
    <property type="project" value="UniProtKB-KW"/>
</dbReference>
<dbReference type="Gene3D" id="2.40.30.10">
    <property type="entry name" value="Translation factors"/>
    <property type="match status" value="1"/>
</dbReference>
<dbReference type="PIRSF" id="PIRSF006816">
    <property type="entry name" value="Cyc3_hyd_g"/>
    <property type="match status" value="1"/>
</dbReference>
<evidence type="ECO:0000256" key="11">
    <source>
        <dbReference type="PIRSR" id="PIRSR006816-1"/>
    </source>
</evidence>
<dbReference type="InterPro" id="IPR039261">
    <property type="entry name" value="FNR_nucleotide-bd"/>
</dbReference>
<evidence type="ECO:0000256" key="10">
    <source>
        <dbReference type="ARBA" id="ARBA00034078"/>
    </source>
</evidence>
<organism evidence="14 15">
    <name type="scientific">Anaeromicrobium sediminis</name>
    <dbReference type="NCBI Taxonomy" id="1478221"/>
    <lineage>
        <taxon>Bacteria</taxon>
        <taxon>Bacillati</taxon>
        <taxon>Bacillota</taxon>
        <taxon>Clostridia</taxon>
        <taxon>Peptostreptococcales</taxon>
        <taxon>Thermotaleaceae</taxon>
        <taxon>Anaeromicrobium</taxon>
    </lineage>
</organism>
<dbReference type="RefSeq" id="WP_095136185.1">
    <property type="nucleotide sequence ID" value="NZ_NIBG01000038.1"/>
</dbReference>
<dbReference type="PANTHER" id="PTHR43513:SF3">
    <property type="entry name" value="DIHYDROOROTATE DEHYDROGENASE B (NAD(+)), ELECTRON TRANSFER SUBUNIT-RELATED"/>
    <property type="match status" value="1"/>
</dbReference>
<evidence type="ECO:0000256" key="8">
    <source>
        <dbReference type="ARBA" id="ARBA00023004"/>
    </source>
</evidence>
<keyword evidence="2" id="KW-0813">Transport</keyword>
<evidence type="ECO:0000256" key="3">
    <source>
        <dbReference type="ARBA" id="ARBA00022630"/>
    </source>
</evidence>
<evidence type="ECO:0000256" key="1">
    <source>
        <dbReference type="ARBA" id="ARBA00006422"/>
    </source>
</evidence>
<sequence length="224" mass="25203">MGKIISNKEISPNVYLMKVGGNYKGDMGQFYMIRCDNFPLLSRPISIHNIEKDCISFLYEVKGQGTEILKNLKEDDKIILQGPYGNGFEKREGKIALIGGGMGIAPLFYTAKNLDNVDIYLGFSERSFLEKEYEGVCENLHIKIGGYITDMVDFDKYDYIYTCGPEKMMEKITEMGKDKVYVSVEKHMACGIGACLGCNCDTKNGNKKVCKDGPVFLGEDVYYE</sequence>
<dbReference type="CDD" id="cd06218">
    <property type="entry name" value="DHOD_e_trans"/>
    <property type="match status" value="1"/>
</dbReference>
<dbReference type="Pfam" id="PF10418">
    <property type="entry name" value="DHODB_Fe-S_bind"/>
    <property type="match status" value="1"/>
</dbReference>
<comment type="cofactor">
    <cofactor evidence="12">
        <name>[2Fe-2S] cluster</name>
        <dbReference type="ChEBI" id="CHEBI:190135"/>
    </cofactor>
    <text evidence="12">Binds 1 [2Fe-2S] cluster per subunit.</text>
</comment>
<keyword evidence="15" id="KW-1185">Reference proteome</keyword>
<dbReference type="GO" id="GO:0016491">
    <property type="term" value="F:oxidoreductase activity"/>
    <property type="evidence" value="ECO:0007669"/>
    <property type="project" value="InterPro"/>
</dbReference>
<dbReference type="GO" id="GO:0050660">
    <property type="term" value="F:flavin adenine dinucleotide binding"/>
    <property type="evidence" value="ECO:0007669"/>
    <property type="project" value="InterPro"/>
</dbReference>
<comment type="cofactor">
    <cofactor evidence="11">
        <name>FAD</name>
        <dbReference type="ChEBI" id="CHEBI:57692"/>
    </cofactor>
    <text evidence="11">Binds 1 FAD per subunit.</text>
</comment>
<comment type="similarity">
    <text evidence="1">Belongs to the PyrK family.</text>
</comment>
<dbReference type="NCBIfam" id="NF000798">
    <property type="entry name" value="PRK00054.1-3"/>
    <property type="match status" value="1"/>
</dbReference>
<dbReference type="InterPro" id="IPR012165">
    <property type="entry name" value="Cyt_c3_hydrogenase_gsu"/>
</dbReference>
<feature type="binding site" evidence="12">
    <location>
        <position position="210"/>
    </location>
    <ligand>
        <name>[2Fe-2S] cluster</name>
        <dbReference type="ChEBI" id="CHEBI:190135"/>
    </ligand>
</feature>
<dbReference type="GO" id="GO:0006221">
    <property type="term" value="P:pyrimidine nucleotide biosynthetic process"/>
    <property type="evidence" value="ECO:0007669"/>
    <property type="project" value="InterPro"/>
</dbReference>
<feature type="binding site" evidence="11">
    <location>
        <begin position="43"/>
        <end position="46"/>
    </location>
    <ligand>
        <name>FAD</name>
        <dbReference type="ChEBI" id="CHEBI:57692"/>
    </ligand>
</feature>
<gene>
    <name evidence="14" type="ORF">CCE28_21235</name>
</gene>
<dbReference type="EMBL" id="NIBG01000038">
    <property type="protein sequence ID" value="PAB56171.1"/>
    <property type="molecule type" value="Genomic_DNA"/>
</dbReference>
<feature type="binding site" evidence="11">
    <location>
        <begin position="65"/>
        <end position="66"/>
    </location>
    <ligand>
        <name>FAD</name>
        <dbReference type="ChEBI" id="CHEBI:57692"/>
    </ligand>
</feature>
<keyword evidence="5 12" id="KW-0479">Metal-binding</keyword>
<accession>A0A267M9C9</accession>
<dbReference type="InterPro" id="IPR017927">
    <property type="entry name" value="FAD-bd_FR_type"/>
</dbReference>
<dbReference type="PROSITE" id="PS51384">
    <property type="entry name" value="FAD_FR"/>
    <property type="match status" value="1"/>
</dbReference>
<dbReference type="SUPFAM" id="SSF52343">
    <property type="entry name" value="Ferredoxin reductase-like, C-terminal NADP-linked domain"/>
    <property type="match status" value="1"/>
</dbReference>
<dbReference type="InterPro" id="IPR037117">
    <property type="entry name" value="Dihydroorotate_DH_ele_sf"/>
</dbReference>
<dbReference type="SUPFAM" id="SSF63380">
    <property type="entry name" value="Riboflavin synthase domain-like"/>
    <property type="match status" value="1"/>
</dbReference>
<feature type="binding site" evidence="12">
    <location>
        <position position="195"/>
    </location>
    <ligand>
        <name>[2Fe-2S] cluster</name>
        <dbReference type="ChEBI" id="CHEBI:190135"/>
    </ligand>
</feature>
<proteinExistence type="inferred from homology"/>
<dbReference type="GO" id="GO:0051537">
    <property type="term" value="F:2 iron, 2 sulfur cluster binding"/>
    <property type="evidence" value="ECO:0007669"/>
    <property type="project" value="UniProtKB-KW"/>
</dbReference>
<keyword evidence="8 12" id="KW-0408">Iron</keyword>
<evidence type="ECO:0000256" key="2">
    <source>
        <dbReference type="ARBA" id="ARBA00022448"/>
    </source>
</evidence>
<protein>
    <submittedName>
        <fullName evidence="14">Dihydroorotate dehydrogenase electron transfer subunit</fullName>
    </submittedName>
</protein>
<evidence type="ECO:0000256" key="9">
    <source>
        <dbReference type="ARBA" id="ARBA00023014"/>
    </source>
</evidence>
<keyword evidence="4 12" id="KW-0001">2Fe-2S</keyword>
<dbReference type="InterPro" id="IPR050353">
    <property type="entry name" value="PyrK_electron_transfer"/>
</dbReference>
<keyword evidence="9 12" id="KW-0411">Iron-sulfur</keyword>
<keyword evidence="6 11" id="KW-0274">FAD</keyword>
<comment type="cofactor">
    <cofactor evidence="10">
        <name>[2Fe-2S] cluster</name>
        <dbReference type="ChEBI" id="CHEBI:190135"/>
    </cofactor>
</comment>
<keyword evidence="3 11" id="KW-0285">Flavoprotein</keyword>
<dbReference type="Gene3D" id="2.10.240.10">
    <property type="entry name" value="Dihydroorotate dehydrogenase, electron transfer subunit"/>
    <property type="match status" value="1"/>
</dbReference>
<dbReference type="InterPro" id="IPR017938">
    <property type="entry name" value="Riboflavin_synthase-like_b-brl"/>
</dbReference>
<dbReference type="InterPro" id="IPR019480">
    <property type="entry name" value="Dihydroorotate_DH_Fe-S-bd"/>
</dbReference>
<dbReference type="Gene3D" id="3.40.50.80">
    <property type="entry name" value="Nucleotide-binding domain of ferredoxin-NADP reductase (FNR) module"/>
    <property type="match status" value="1"/>
</dbReference>
<dbReference type="Proteomes" id="UP000216024">
    <property type="component" value="Unassembled WGS sequence"/>
</dbReference>
<feature type="binding site" evidence="12">
    <location>
        <position position="198"/>
    </location>
    <ligand>
        <name>[2Fe-2S] cluster</name>
        <dbReference type="ChEBI" id="CHEBI:190135"/>
    </ligand>
</feature>
<reference evidence="14 15" key="1">
    <citation type="submission" date="2017-06" db="EMBL/GenBank/DDBJ databases">
        <title>Draft genome sequence of anaerobic fermentative bacterium Anaeromicrobium sediminis DY2726D isolated from West Pacific Ocean sediments.</title>
        <authorList>
            <person name="Zeng X."/>
        </authorList>
    </citation>
    <scope>NUCLEOTIDE SEQUENCE [LARGE SCALE GENOMIC DNA]</scope>
    <source>
        <strain evidence="14 15">DY2726D</strain>
    </source>
</reference>
<feature type="binding site" evidence="12">
    <location>
        <position position="190"/>
    </location>
    <ligand>
        <name>[2Fe-2S] cluster</name>
        <dbReference type="ChEBI" id="CHEBI:190135"/>
    </ligand>
</feature>
<name>A0A267M9C9_9FIRM</name>
<dbReference type="PANTHER" id="PTHR43513">
    <property type="entry name" value="DIHYDROOROTATE DEHYDROGENASE B (NAD(+)), ELECTRON TRANSFER SUBUNIT"/>
    <property type="match status" value="1"/>
</dbReference>
<evidence type="ECO:0000256" key="6">
    <source>
        <dbReference type="ARBA" id="ARBA00022827"/>
    </source>
</evidence>
<feature type="domain" description="FAD-binding FR-type" evidence="13">
    <location>
        <begin position="1"/>
        <end position="90"/>
    </location>
</feature>
<evidence type="ECO:0000256" key="4">
    <source>
        <dbReference type="ARBA" id="ARBA00022714"/>
    </source>
</evidence>
<evidence type="ECO:0000256" key="7">
    <source>
        <dbReference type="ARBA" id="ARBA00022982"/>
    </source>
</evidence>
<comment type="caution">
    <text evidence="14">The sequence shown here is derived from an EMBL/GenBank/DDBJ whole genome shotgun (WGS) entry which is preliminary data.</text>
</comment>
<evidence type="ECO:0000313" key="15">
    <source>
        <dbReference type="Proteomes" id="UP000216024"/>
    </source>
</evidence>
<dbReference type="AlphaFoldDB" id="A0A267M9C9"/>
<evidence type="ECO:0000256" key="12">
    <source>
        <dbReference type="PIRSR" id="PIRSR006816-2"/>
    </source>
</evidence>
<evidence type="ECO:0000256" key="5">
    <source>
        <dbReference type="ARBA" id="ARBA00022723"/>
    </source>
</evidence>
<keyword evidence="7" id="KW-0249">Electron transport</keyword>